<comment type="catalytic activity">
    <reaction evidence="12 13">
        <text>DNA(n) + a 2'-deoxyribonucleoside 5'-triphosphate = DNA(n+1) + diphosphate</text>
        <dbReference type="Rhea" id="RHEA:22508"/>
        <dbReference type="Rhea" id="RHEA-COMP:17339"/>
        <dbReference type="Rhea" id="RHEA-COMP:17340"/>
        <dbReference type="ChEBI" id="CHEBI:33019"/>
        <dbReference type="ChEBI" id="CHEBI:61560"/>
        <dbReference type="ChEBI" id="CHEBI:173112"/>
        <dbReference type="EC" id="2.7.7.7"/>
    </reaction>
</comment>
<evidence type="ECO:0000256" key="3">
    <source>
        <dbReference type="ARBA" id="ARBA00012417"/>
    </source>
</evidence>
<evidence type="ECO:0000256" key="13">
    <source>
        <dbReference type="HAMAP-Rule" id="MF_01902"/>
    </source>
</evidence>
<dbReference type="Pfam" id="PF07733">
    <property type="entry name" value="DNA_pol3_alpha"/>
    <property type="match status" value="1"/>
</dbReference>
<dbReference type="NCBIfam" id="TIGR00594">
    <property type="entry name" value="polc"/>
    <property type="match status" value="1"/>
</dbReference>
<evidence type="ECO:0000256" key="1">
    <source>
        <dbReference type="ARBA" id="ARBA00004496"/>
    </source>
</evidence>
<dbReference type="InterPro" id="IPR011708">
    <property type="entry name" value="DNA_pol3_alpha_NTPase_dom"/>
</dbReference>
<keyword evidence="5 13" id="KW-0963">Cytoplasm</keyword>
<dbReference type="Proteomes" id="UP001575105">
    <property type="component" value="Unassembled WGS sequence"/>
</dbReference>
<dbReference type="InterPro" id="IPR004013">
    <property type="entry name" value="PHP_dom"/>
</dbReference>
<dbReference type="NCBIfam" id="NF004225">
    <property type="entry name" value="PRK05672.1"/>
    <property type="match status" value="1"/>
</dbReference>
<keyword evidence="6 13" id="KW-0808">Transferase</keyword>
<dbReference type="Pfam" id="PF02811">
    <property type="entry name" value="PHP"/>
    <property type="match status" value="1"/>
</dbReference>
<evidence type="ECO:0000259" key="14">
    <source>
        <dbReference type="SMART" id="SM00481"/>
    </source>
</evidence>
<protein>
    <recommendedName>
        <fullName evidence="4 13">Error-prone DNA polymerase</fullName>
        <ecNumber evidence="3 13">2.7.7.7</ecNumber>
    </recommendedName>
</protein>
<evidence type="ECO:0000313" key="16">
    <source>
        <dbReference type="Proteomes" id="UP001575105"/>
    </source>
</evidence>
<evidence type="ECO:0000256" key="8">
    <source>
        <dbReference type="ARBA" id="ARBA00022705"/>
    </source>
</evidence>
<evidence type="ECO:0000256" key="12">
    <source>
        <dbReference type="ARBA" id="ARBA00049244"/>
    </source>
</evidence>
<evidence type="ECO:0000256" key="6">
    <source>
        <dbReference type="ARBA" id="ARBA00022679"/>
    </source>
</evidence>
<evidence type="ECO:0000256" key="2">
    <source>
        <dbReference type="ARBA" id="ARBA00007391"/>
    </source>
</evidence>
<dbReference type="InterPro" id="IPR004805">
    <property type="entry name" value="DnaE2/DnaE/PolC"/>
</dbReference>
<dbReference type="EMBL" id="JBGUBD010000001">
    <property type="protein sequence ID" value="MFA9476950.1"/>
    <property type="molecule type" value="Genomic_DNA"/>
</dbReference>
<keyword evidence="8 13" id="KW-0235">DNA replication</keyword>
<comment type="subcellular location">
    <subcellularLocation>
        <location evidence="1 13">Cytoplasm</location>
    </subcellularLocation>
</comment>
<dbReference type="PANTHER" id="PTHR32294:SF4">
    <property type="entry name" value="ERROR-PRONE DNA POLYMERASE"/>
    <property type="match status" value="1"/>
</dbReference>
<evidence type="ECO:0000313" key="15">
    <source>
        <dbReference type="EMBL" id="MFA9476950.1"/>
    </source>
</evidence>
<dbReference type="CDD" id="cd07434">
    <property type="entry name" value="PHP_PolIIIA_DnaE2"/>
    <property type="match status" value="1"/>
</dbReference>
<keyword evidence="16" id="KW-1185">Reference proteome</keyword>
<dbReference type="Gene3D" id="3.20.20.140">
    <property type="entry name" value="Metal-dependent hydrolases"/>
    <property type="match status" value="1"/>
</dbReference>
<dbReference type="HAMAP" id="MF_01902">
    <property type="entry name" value="DNApol_error_prone"/>
    <property type="match status" value="1"/>
</dbReference>
<dbReference type="InterPro" id="IPR029460">
    <property type="entry name" value="DNAPol_HHH"/>
</dbReference>
<dbReference type="InterPro" id="IPR004365">
    <property type="entry name" value="NA-bd_OB_tRNA"/>
</dbReference>
<name>A0ABV4U1A4_9BACT</name>
<dbReference type="InterPro" id="IPR023073">
    <property type="entry name" value="DnaE2"/>
</dbReference>
<evidence type="ECO:0000256" key="9">
    <source>
        <dbReference type="ARBA" id="ARBA00022763"/>
    </source>
</evidence>
<comment type="function">
    <text evidence="13">DNA polymerase involved in damage-induced mutagenesis and translesion synthesis (TLS). It is not the major replicative DNA polymerase.</text>
</comment>
<dbReference type="CDD" id="cd04485">
    <property type="entry name" value="DnaE_OBF"/>
    <property type="match status" value="1"/>
</dbReference>
<evidence type="ECO:0000256" key="10">
    <source>
        <dbReference type="ARBA" id="ARBA00022932"/>
    </source>
</evidence>
<dbReference type="InterPro" id="IPR016195">
    <property type="entry name" value="Pol/histidinol_Pase-like"/>
</dbReference>
<dbReference type="SUPFAM" id="SSF89550">
    <property type="entry name" value="PHP domain-like"/>
    <property type="match status" value="1"/>
</dbReference>
<dbReference type="RefSeq" id="WP_425343875.1">
    <property type="nucleotide sequence ID" value="NZ_JBGUBD010000001.1"/>
</dbReference>
<evidence type="ECO:0000256" key="11">
    <source>
        <dbReference type="ARBA" id="ARBA00023204"/>
    </source>
</evidence>
<keyword evidence="7 13" id="KW-0548">Nucleotidyltransferase</keyword>
<keyword evidence="10 13" id="KW-0239">DNA-directed DNA polymerase</keyword>
<proteinExistence type="inferred from homology"/>
<evidence type="ECO:0000256" key="7">
    <source>
        <dbReference type="ARBA" id="ARBA00022695"/>
    </source>
</evidence>
<comment type="similarity">
    <text evidence="2 13">Belongs to the DNA polymerase type-C family. DnaE2 subfamily.</text>
</comment>
<comment type="caution">
    <text evidence="15">The sequence shown here is derived from an EMBL/GenBank/DDBJ whole genome shotgun (WGS) entry which is preliminary data.</text>
</comment>
<accession>A0ABV4U1A4</accession>
<dbReference type="Pfam" id="PF14579">
    <property type="entry name" value="HHH_6"/>
    <property type="match status" value="1"/>
</dbReference>
<reference evidence="15 16" key="1">
    <citation type="submission" date="2024-08" db="EMBL/GenBank/DDBJ databases">
        <title>Whole-genome sequencing of halo(alkali)philic microorganisms from hypersaline lakes.</title>
        <authorList>
            <person name="Sorokin D.Y."/>
            <person name="Merkel A.Y."/>
            <person name="Messina E."/>
            <person name="Yakimov M."/>
        </authorList>
    </citation>
    <scope>NUCLEOTIDE SEQUENCE [LARGE SCALE GENOMIC DNA]</scope>
    <source>
        <strain evidence="15 16">AB-hyl4</strain>
    </source>
</reference>
<organism evidence="15 16">
    <name type="scientific">Natronomicrosphaera hydrolytica</name>
    <dbReference type="NCBI Taxonomy" id="3242702"/>
    <lineage>
        <taxon>Bacteria</taxon>
        <taxon>Pseudomonadati</taxon>
        <taxon>Planctomycetota</taxon>
        <taxon>Phycisphaerae</taxon>
        <taxon>Phycisphaerales</taxon>
        <taxon>Phycisphaeraceae</taxon>
        <taxon>Natronomicrosphaera</taxon>
    </lineage>
</organism>
<keyword evidence="9 13" id="KW-0227">DNA damage</keyword>
<dbReference type="PANTHER" id="PTHR32294">
    <property type="entry name" value="DNA POLYMERASE III SUBUNIT ALPHA"/>
    <property type="match status" value="1"/>
</dbReference>
<dbReference type="Pfam" id="PF17657">
    <property type="entry name" value="DNA_pol3_finger"/>
    <property type="match status" value="1"/>
</dbReference>
<dbReference type="EC" id="2.7.7.7" evidence="3 13"/>
<evidence type="ECO:0000256" key="4">
    <source>
        <dbReference type="ARBA" id="ARBA00017273"/>
    </source>
</evidence>
<dbReference type="Pfam" id="PF01336">
    <property type="entry name" value="tRNA_anti-codon"/>
    <property type="match status" value="1"/>
</dbReference>
<gene>
    <name evidence="13" type="primary">dnaE2</name>
    <name evidence="15" type="ORF">ACERK3_01460</name>
</gene>
<feature type="domain" description="Polymerase/histidinol phosphatase N-terminal" evidence="14">
    <location>
        <begin position="48"/>
        <end position="115"/>
    </location>
</feature>
<dbReference type="InterPro" id="IPR003141">
    <property type="entry name" value="Pol/His_phosphatase_N"/>
</dbReference>
<keyword evidence="11 13" id="KW-0234">DNA repair</keyword>
<evidence type="ECO:0000256" key="5">
    <source>
        <dbReference type="ARBA" id="ARBA00022490"/>
    </source>
</evidence>
<dbReference type="SMART" id="SM00481">
    <property type="entry name" value="POLIIIAc"/>
    <property type="match status" value="1"/>
</dbReference>
<dbReference type="InterPro" id="IPR040982">
    <property type="entry name" value="DNA_pol3_finger"/>
</dbReference>
<sequence length="1097" mass="122524">MVVALPPGRHVELVRAREVVLIMPEPAEPKLRPTLHGHHAHAGEVPYAELVVTSNFTFLQGASHPEELIEQAAQLGYRALAITDTNSLAGVVRAHVAAKQVSLPLVVGCRLVLSSEGLDVVNTSGLHVLVYLTDLASYGRLCRLLTLGKRRAPKGECHLSLHDLLDHHAGLLAVLVPPKVIDEHMVAVTRGLKQTFDRDRLSIAAAIGYHQHDADRLRQIATLCEHVGVPMVTSNDVLYHTPQRQPLQDVLTCIREGCTIEQAGLRLEPNAERHLKPPQELARLFAEHPHAIRRTAAIAERCAGFSLDQLRYQYPHEVVPADRTSMQHLSELVQAGASQRYPQGVPAKVQAQLAHELKLIAELNYPHYFLTVHDLIGFAQQRGILCQGRGAAANSAVCYCLGITAVDPERIDVLFERFVSKERDEPPDIDVDFEHERREEVIQYLYGKYGRDRAALTAEVITYRGRSAVGEVGKALGFSLDAVDRLSKHMGGYGHEALTAKQLKPLGFNPGDPTVQRLIQLTGELMGFPRHLSQHVGGFVLTDAPLCELVPIENAAMADRTVIEWDKDDIDALGMLKVDVLGLGMLTAIRKCFDLVEQHHGRRLTLASVFQQEPREDSAVYAMISRADTVGVFQIESRAQMSMLPRLRPQCFYDLVIQVAIVRPGPIQGDMVHPYLRRRDGLEDVTYPDDTARAVLGKTLGVPLFQEQVMALAVRCAGFTPGEADALRRAMAAWKRKGHLIHRFRDKFIQGLLDRGYTRDFADRCFQQIQGFGEYGFPESHAASFALLVYVSAWLKHHNPAAFTCALLNSQPMGFYGPSQLVRDARQHDVDVLPIDIHHSQWDCTLEAARAPAQPALRLGLRLVKGLREDEAHRLTTAVTHHGQFHNLDTLWRTANVTTRTLRALAEADAFRSMGLDRQQALWQVLKLRDTPAPLFERDTTHTEPADRADALPAVPPLRQVTHDYASTGLSLKQHPMHFLRHAFDRMHVTTADELADEQRWPHHTPITVAGLVTIRQRPSTARGVIFLTLEDETGSCNLVVRPKVYERCRVAVRTAMLIFVRGRVERRGQVVHINVRSVQDLTASVHNLQARSRDFH</sequence>
<dbReference type="Gene3D" id="1.10.150.870">
    <property type="match status" value="1"/>
</dbReference>